<dbReference type="GeneID" id="37049023"/>
<feature type="transmembrane region" description="Helical" evidence="5">
    <location>
        <begin position="74"/>
        <end position="98"/>
    </location>
</feature>
<evidence type="ECO:0000256" key="3">
    <source>
        <dbReference type="ARBA" id="ARBA00022989"/>
    </source>
</evidence>
<keyword evidence="4 5" id="KW-0472">Membrane</keyword>
<feature type="transmembrane region" description="Helical" evidence="5">
    <location>
        <begin position="171"/>
        <end position="194"/>
    </location>
</feature>
<keyword evidence="2 5" id="KW-0812">Transmembrane</keyword>
<evidence type="ECO:0000256" key="1">
    <source>
        <dbReference type="ARBA" id="ARBA00004141"/>
    </source>
</evidence>
<evidence type="ECO:0000256" key="4">
    <source>
        <dbReference type="ARBA" id="ARBA00023136"/>
    </source>
</evidence>
<feature type="transmembrane region" description="Helical" evidence="5">
    <location>
        <begin position="229"/>
        <end position="249"/>
    </location>
</feature>
<dbReference type="InterPro" id="IPR020846">
    <property type="entry name" value="MFS_dom"/>
</dbReference>
<reference evidence="7" key="1">
    <citation type="submission" date="2016-12" db="EMBL/GenBank/DDBJ databases">
        <title>The genomes of Aspergillus section Nigri reveals drivers in fungal speciation.</title>
        <authorList>
            <consortium name="DOE Joint Genome Institute"/>
            <person name="Vesth T.C."/>
            <person name="Nybo J."/>
            <person name="Theobald S."/>
            <person name="Brandl J."/>
            <person name="Frisvad J.C."/>
            <person name="Nielsen K.F."/>
            <person name="Lyhne E.K."/>
            <person name="Kogle M.E."/>
            <person name="Kuo A."/>
            <person name="Riley R."/>
            <person name="Clum A."/>
            <person name="Nolan M."/>
            <person name="Lipzen A."/>
            <person name="Salamov A."/>
            <person name="Henrissat B."/>
            <person name="Wiebenga A."/>
            <person name="De vries R.P."/>
            <person name="Grigoriev I.V."/>
            <person name="Mortensen U.H."/>
            <person name="Andersen M.R."/>
            <person name="Baker S.E."/>
        </authorList>
    </citation>
    <scope>NUCLEOTIDE SEQUENCE</scope>
    <source>
        <strain evidence="7">CBS 122712</strain>
    </source>
</reference>
<dbReference type="GO" id="GO:0022857">
    <property type="term" value="F:transmembrane transporter activity"/>
    <property type="evidence" value="ECO:0007669"/>
    <property type="project" value="InterPro"/>
</dbReference>
<feature type="transmembrane region" description="Helical" evidence="5">
    <location>
        <begin position="110"/>
        <end position="129"/>
    </location>
</feature>
<feature type="transmembrane region" description="Helical" evidence="5">
    <location>
        <begin position="320"/>
        <end position="346"/>
    </location>
</feature>
<evidence type="ECO:0000256" key="2">
    <source>
        <dbReference type="ARBA" id="ARBA00022692"/>
    </source>
</evidence>
<name>A0A317WCY1_ASPEC</name>
<evidence type="ECO:0000313" key="7">
    <source>
        <dbReference type="EMBL" id="PWY84386.1"/>
    </source>
</evidence>
<feature type="transmembrane region" description="Helical" evidence="5">
    <location>
        <begin position="401"/>
        <end position="425"/>
    </location>
</feature>
<proteinExistence type="predicted"/>
<dbReference type="VEuPathDB" id="FungiDB:BO83DRAFT_272317"/>
<comment type="subcellular location">
    <subcellularLocation>
        <location evidence="1">Membrane</location>
        <topology evidence="1">Multi-pass membrane protein</topology>
    </subcellularLocation>
</comment>
<dbReference type="RefSeq" id="XP_025392941.1">
    <property type="nucleotide sequence ID" value="XM_025527061.1"/>
</dbReference>
<dbReference type="Pfam" id="PF07690">
    <property type="entry name" value="MFS_1"/>
    <property type="match status" value="1"/>
</dbReference>
<feature type="transmembrane region" description="Helical" evidence="5">
    <location>
        <begin position="201"/>
        <end position="223"/>
    </location>
</feature>
<dbReference type="AlphaFoldDB" id="A0A317WCY1"/>
<dbReference type="InterPro" id="IPR036259">
    <property type="entry name" value="MFS_trans_sf"/>
</dbReference>
<evidence type="ECO:0000259" key="6">
    <source>
        <dbReference type="PROSITE" id="PS50850"/>
    </source>
</evidence>
<dbReference type="PANTHER" id="PTHR23502:SF34">
    <property type="entry name" value="PROTEIN HOL1"/>
    <property type="match status" value="1"/>
</dbReference>
<sequence>MSPRTEDFSQAKKTEEVEAVPGTEILFDSTGPSSNFEHLKHIERDGQRILLIPQPSLTDPNDPLSWSPVKKAMVFANACIYSFLGGITGPIIASGIIQLTEQYDASFQKVNIAVAANLICTGVGCFYWMPFLVRFGRRPTYLITAAVMCGCLIWQGFATRTTYTSFLVARIIMGLGQSPIYSIAPTTIADIFFVHQQGSTIAFYGLFVLIAAQIGPMLSSFIIQSLGPAWSFWILAIGLGASLITLFFTMPETMYYHDRPKIVPAEAGKDNTAHVESVGHVERLKKRSYIRGLSVWPGGNPTVDVRGMVYRSFLYCLNPIVIWASAVYGLSFISLTTLAATVAQIFGLPPYYFDSIGLGLVFLSPFVGSLLATFFCSYIADKIVNYSVRRNGGVREPEMRLFSLPVAAAASAAGSIVVALCLHYQTHYMGPIVGFGILTVSNQIGANMGMSYPLDCY</sequence>
<dbReference type="InterPro" id="IPR011701">
    <property type="entry name" value="MFS"/>
</dbReference>
<dbReference type="PANTHER" id="PTHR23502">
    <property type="entry name" value="MAJOR FACILITATOR SUPERFAMILY"/>
    <property type="match status" value="1"/>
</dbReference>
<evidence type="ECO:0000256" key="5">
    <source>
        <dbReference type="SAM" id="Phobius"/>
    </source>
</evidence>
<dbReference type="EMBL" id="MSFU01000002">
    <property type="protein sequence ID" value="PWY84386.1"/>
    <property type="molecule type" value="Genomic_DNA"/>
</dbReference>
<feature type="domain" description="Major facilitator superfamily (MFS) profile" evidence="6">
    <location>
        <begin position="74"/>
        <end position="457"/>
    </location>
</feature>
<feature type="transmembrane region" description="Helical" evidence="5">
    <location>
        <begin position="141"/>
        <end position="159"/>
    </location>
</feature>
<dbReference type="Gene3D" id="1.20.1250.20">
    <property type="entry name" value="MFS general substrate transporter like domains"/>
    <property type="match status" value="1"/>
</dbReference>
<dbReference type="PROSITE" id="PS50850">
    <property type="entry name" value="MFS"/>
    <property type="match status" value="1"/>
</dbReference>
<keyword evidence="8" id="KW-1185">Reference proteome</keyword>
<keyword evidence="3 5" id="KW-1133">Transmembrane helix</keyword>
<dbReference type="GO" id="GO:0005886">
    <property type="term" value="C:plasma membrane"/>
    <property type="evidence" value="ECO:0007669"/>
    <property type="project" value="TreeGrafter"/>
</dbReference>
<dbReference type="SUPFAM" id="SSF103473">
    <property type="entry name" value="MFS general substrate transporter"/>
    <property type="match status" value="1"/>
</dbReference>
<evidence type="ECO:0000313" key="8">
    <source>
        <dbReference type="Proteomes" id="UP000246171"/>
    </source>
</evidence>
<protein>
    <submittedName>
        <fullName evidence="7">MFS general substrate transporter</fullName>
    </submittedName>
</protein>
<comment type="caution">
    <text evidence="7">The sequence shown here is derived from an EMBL/GenBank/DDBJ whole genome shotgun (WGS) entry which is preliminary data.</text>
</comment>
<dbReference type="Proteomes" id="UP000246171">
    <property type="component" value="Unassembled WGS sequence"/>
</dbReference>
<accession>A0A317WCY1</accession>
<dbReference type="OrthoDB" id="5215911at2759"/>
<organism evidence="7 8">
    <name type="scientific">Aspergillus eucalypticola (strain CBS 122712 / IBT 29274)</name>
    <dbReference type="NCBI Taxonomy" id="1448314"/>
    <lineage>
        <taxon>Eukaryota</taxon>
        <taxon>Fungi</taxon>
        <taxon>Dikarya</taxon>
        <taxon>Ascomycota</taxon>
        <taxon>Pezizomycotina</taxon>
        <taxon>Eurotiomycetes</taxon>
        <taxon>Eurotiomycetidae</taxon>
        <taxon>Eurotiales</taxon>
        <taxon>Aspergillaceae</taxon>
        <taxon>Aspergillus</taxon>
        <taxon>Aspergillus subgen. Circumdati</taxon>
    </lineage>
</organism>
<feature type="transmembrane region" description="Helical" evidence="5">
    <location>
        <begin position="358"/>
        <end position="380"/>
    </location>
</feature>
<gene>
    <name evidence="7" type="ORF">BO83DRAFT_272317</name>
</gene>
<feature type="non-terminal residue" evidence="7">
    <location>
        <position position="457"/>
    </location>
</feature>